<dbReference type="Proteomes" id="UP000051957">
    <property type="component" value="Unassembled WGS sequence"/>
</dbReference>
<sequence>MELGSLAEWVTGLAEIIAVVTALFLPQFQKRGQIKFKRKRTKNIILRSTKTLLGTNKLTDDDTTFKTFKAYVAINQLLTTDAKQETLLEMGASIIQILNNGTQLNTDQIRQIDQLVKDVENFHI</sequence>
<proteinExistence type="predicted"/>
<organism evidence="2 3">
    <name type="scientific">Lentilactobacillus parabuchneri DSM 5707 = NBRC 107865</name>
    <dbReference type="NCBI Taxonomy" id="1423784"/>
    <lineage>
        <taxon>Bacteria</taxon>
        <taxon>Bacillati</taxon>
        <taxon>Bacillota</taxon>
        <taxon>Bacilli</taxon>
        <taxon>Lactobacillales</taxon>
        <taxon>Lactobacillaceae</taxon>
        <taxon>Lentilactobacillus</taxon>
    </lineage>
</organism>
<evidence type="ECO:0000313" key="3">
    <source>
        <dbReference type="Proteomes" id="UP000051957"/>
    </source>
</evidence>
<dbReference type="GeneID" id="69802810"/>
<accession>A0A0R1Z360</accession>
<keyword evidence="1" id="KW-0472">Membrane</keyword>
<evidence type="ECO:0000313" key="2">
    <source>
        <dbReference type="EMBL" id="KRM47412.1"/>
    </source>
</evidence>
<comment type="caution">
    <text evidence="2">The sequence shown here is derived from an EMBL/GenBank/DDBJ whole genome shotgun (WGS) entry which is preliminary data.</text>
</comment>
<reference evidence="2 3" key="1">
    <citation type="journal article" date="2015" name="Genome Announc.">
        <title>Expanding the biotechnology potential of lactobacilli through comparative genomics of 213 strains and associated genera.</title>
        <authorList>
            <person name="Sun Z."/>
            <person name="Harris H.M."/>
            <person name="McCann A."/>
            <person name="Guo C."/>
            <person name="Argimon S."/>
            <person name="Zhang W."/>
            <person name="Yang X."/>
            <person name="Jeffery I.B."/>
            <person name="Cooney J.C."/>
            <person name="Kagawa T.F."/>
            <person name="Liu W."/>
            <person name="Song Y."/>
            <person name="Salvetti E."/>
            <person name="Wrobel A."/>
            <person name="Rasinkangas P."/>
            <person name="Parkhill J."/>
            <person name="Rea M.C."/>
            <person name="O'Sullivan O."/>
            <person name="Ritari J."/>
            <person name="Douillard F.P."/>
            <person name="Paul Ross R."/>
            <person name="Yang R."/>
            <person name="Briner A.E."/>
            <person name="Felis G.E."/>
            <person name="de Vos W.M."/>
            <person name="Barrangou R."/>
            <person name="Klaenhammer T.R."/>
            <person name="Caufield P.W."/>
            <person name="Cui Y."/>
            <person name="Zhang H."/>
            <person name="O'Toole P.W."/>
        </authorList>
    </citation>
    <scope>NUCLEOTIDE SEQUENCE [LARGE SCALE GENOMIC DNA]</scope>
    <source>
        <strain evidence="2 3">DSM 5707</strain>
    </source>
</reference>
<feature type="transmembrane region" description="Helical" evidence="1">
    <location>
        <begin position="6"/>
        <end position="28"/>
    </location>
</feature>
<dbReference type="AlphaFoldDB" id="A0A0R1Z360"/>
<protein>
    <submittedName>
        <fullName evidence="2">Uncharacterized protein</fullName>
    </submittedName>
</protein>
<keyword evidence="1" id="KW-0812">Transmembrane</keyword>
<dbReference type="EMBL" id="AZGK01000002">
    <property type="protein sequence ID" value="KRM47412.1"/>
    <property type="molecule type" value="Genomic_DNA"/>
</dbReference>
<keyword evidence="1" id="KW-1133">Transmembrane helix</keyword>
<gene>
    <name evidence="2" type="ORF">FC51_GL001115</name>
</gene>
<name>A0A0R1Z360_9LACO</name>
<evidence type="ECO:0000256" key="1">
    <source>
        <dbReference type="SAM" id="Phobius"/>
    </source>
</evidence>
<dbReference type="PATRIC" id="fig|1423784.4.peg.1125"/>
<dbReference type="RefSeq" id="WP_057909438.1">
    <property type="nucleotide sequence ID" value="NZ_AZGK01000002.1"/>
</dbReference>